<dbReference type="OrthoDB" id="2938926at2759"/>
<dbReference type="Proteomes" id="UP000037035">
    <property type="component" value="Unassembled WGS sequence"/>
</dbReference>
<dbReference type="EMBL" id="LAVV01003480">
    <property type="protein sequence ID" value="KNZ62105.1"/>
    <property type="molecule type" value="Genomic_DNA"/>
</dbReference>
<evidence type="ECO:0000313" key="1">
    <source>
        <dbReference type="EMBL" id="KNZ62105.1"/>
    </source>
</evidence>
<reference evidence="1 2" key="1">
    <citation type="submission" date="2015-08" db="EMBL/GenBank/DDBJ databases">
        <title>Next Generation Sequencing and Analysis of the Genome of Puccinia sorghi L Schw, the Causal Agent of Maize Common Rust.</title>
        <authorList>
            <person name="Rochi L."/>
            <person name="Burguener G."/>
            <person name="Darino M."/>
            <person name="Turjanski A."/>
            <person name="Kreff E."/>
            <person name="Dieguez M.J."/>
            <person name="Sacco F."/>
        </authorList>
    </citation>
    <scope>NUCLEOTIDE SEQUENCE [LARGE SCALE GENOMIC DNA]</scope>
    <source>
        <strain evidence="1 2">RO10H11247</strain>
    </source>
</reference>
<name>A0A0L6VPL5_9BASI</name>
<protein>
    <submittedName>
        <fullName evidence="1">Carbamoyl-phosphate synthase small subunit</fullName>
    </submittedName>
</protein>
<dbReference type="AlphaFoldDB" id="A0A0L6VPL5"/>
<dbReference type="VEuPathDB" id="FungiDB:VP01_13132g1"/>
<evidence type="ECO:0000313" key="2">
    <source>
        <dbReference type="Proteomes" id="UP000037035"/>
    </source>
</evidence>
<gene>
    <name evidence="1" type="ORF">VP01_13132g1</name>
</gene>
<accession>A0A0L6VPL5</accession>
<comment type="caution">
    <text evidence="1">The sequence shown here is derived from an EMBL/GenBank/DDBJ whole genome shotgun (WGS) entry which is preliminary data.</text>
</comment>
<dbReference type="PRINTS" id="PR00099">
    <property type="entry name" value="CPSGATASE"/>
</dbReference>
<organism evidence="1 2">
    <name type="scientific">Puccinia sorghi</name>
    <dbReference type="NCBI Taxonomy" id="27349"/>
    <lineage>
        <taxon>Eukaryota</taxon>
        <taxon>Fungi</taxon>
        <taxon>Dikarya</taxon>
        <taxon>Basidiomycota</taxon>
        <taxon>Pucciniomycotina</taxon>
        <taxon>Pucciniomycetes</taxon>
        <taxon>Pucciniales</taxon>
        <taxon>Pucciniaceae</taxon>
        <taxon>Puccinia</taxon>
    </lineage>
</organism>
<keyword evidence="2" id="KW-1185">Reference proteome</keyword>
<sequence length="159" mass="17364">MPAQAPKTKPPSNSPSALSPPLTEACLFRLTKAKVNPLSLTKALKMLSFVYFGPPQLSACTMSSAVATAETHSYRLAYISSTMLKLKYGNCGQHIPFTDLQSGRCYITLQNHGYAIDSALLPKKNGIESVKFSAKIHLSRLALTCHFFDSQSVNSFHQP</sequence>
<dbReference type="STRING" id="27349.A0A0L6VPL5"/>
<proteinExistence type="predicted"/>